<dbReference type="Proteomes" id="UP000094455">
    <property type="component" value="Unassembled WGS sequence"/>
</dbReference>
<feature type="coiled-coil region" evidence="11">
    <location>
        <begin position="169"/>
        <end position="201"/>
    </location>
</feature>
<protein>
    <recommendedName>
        <fullName evidence="2">RNA helicase</fullName>
        <ecNumber evidence="2">3.6.4.13</ecNumber>
    </recommendedName>
</protein>
<dbReference type="PANTHER" id="PTHR18934">
    <property type="entry name" value="ATP-DEPENDENT RNA HELICASE"/>
    <property type="match status" value="1"/>
</dbReference>
<dbReference type="InterPro" id="IPR007502">
    <property type="entry name" value="Helicase-assoc_dom"/>
</dbReference>
<comment type="catalytic activity">
    <reaction evidence="10">
        <text>ATP + H2O = ADP + phosphate + H(+)</text>
        <dbReference type="Rhea" id="RHEA:13065"/>
        <dbReference type="ChEBI" id="CHEBI:15377"/>
        <dbReference type="ChEBI" id="CHEBI:15378"/>
        <dbReference type="ChEBI" id="CHEBI:30616"/>
        <dbReference type="ChEBI" id="CHEBI:43474"/>
        <dbReference type="ChEBI" id="CHEBI:456216"/>
        <dbReference type="EC" id="3.6.4.13"/>
    </reaction>
</comment>
<dbReference type="SMART" id="SM00847">
    <property type="entry name" value="HA2"/>
    <property type="match status" value="1"/>
</dbReference>
<keyword evidence="16" id="KW-1185">Reference proteome</keyword>
<dbReference type="InterPro" id="IPR014001">
    <property type="entry name" value="Helicase_ATP-bd"/>
</dbReference>
<keyword evidence="9" id="KW-0539">Nucleus</keyword>
<evidence type="ECO:0000256" key="12">
    <source>
        <dbReference type="SAM" id="MobiDB-lite"/>
    </source>
</evidence>
<dbReference type="Gene3D" id="3.40.50.300">
    <property type="entry name" value="P-loop containing nucleotide triphosphate hydrolases"/>
    <property type="match status" value="2"/>
</dbReference>
<reference evidence="15 16" key="1">
    <citation type="journal article" date="2016" name="Proc. Natl. Acad. Sci. U.S.A.">
        <title>Comparative genomics of biotechnologically important yeasts.</title>
        <authorList>
            <person name="Riley R."/>
            <person name="Haridas S."/>
            <person name="Wolfe K.H."/>
            <person name="Lopes M.R."/>
            <person name="Hittinger C.T."/>
            <person name="Goeker M."/>
            <person name="Salamov A.A."/>
            <person name="Wisecaver J.H."/>
            <person name="Long T.M."/>
            <person name="Calvey C.H."/>
            <person name="Aerts A.L."/>
            <person name="Barry K.W."/>
            <person name="Choi C."/>
            <person name="Clum A."/>
            <person name="Coughlan A.Y."/>
            <person name="Deshpande S."/>
            <person name="Douglass A.P."/>
            <person name="Hanson S.J."/>
            <person name="Klenk H.-P."/>
            <person name="LaButti K.M."/>
            <person name="Lapidus A."/>
            <person name="Lindquist E.A."/>
            <person name="Lipzen A.M."/>
            <person name="Meier-Kolthoff J.P."/>
            <person name="Ohm R.A."/>
            <person name="Otillar R.P."/>
            <person name="Pangilinan J.L."/>
            <person name="Peng Y."/>
            <person name="Rokas A."/>
            <person name="Rosa C.A."/>
            <person name="Scheuner C."/>
            <person name="Sibirny A.A."/>
            <person name="Slot J.C."/>
            <person name="Stielow J.B."/>
            <person name="Sun H."/>
            <person name="Kurtzman C.P."/>
            <person name="Blackwell M."/>
            <person name="Grigoriev I.V."/>
            <person name="Jeffries T.W."/>
        </authorList>
    </citation>
    <scope>NUCLEOTIDE SEQUENCE [LARGE SCALE GENOMIC DNA]</scope>
    <source>
        <strain evidence="15 16">NRRL Y-2026</strain>
    </source>
</reference>
<dbReference type="InterPro" id="IPR002464">
    <property type="entry name" value="DNA/RNA_helicase_DEAH_CS"/>
</dbReference>
<feature type="coiled-coil region" evidence="11">
    <location>
        <begin position="239"/>
        <end position="266"/>
    </location>
</feature>
<evidence type="ECO:0000259" key="14">
    <source>
        <dbReference type="PROSITE" id="PS51194"/>
    </source>
</evidence>
<dbReference type="Pfam" id="PF07717">
    <property type="entry name" value="OB_NTP_bind"/>
    <property type="match status" value="1"/>
</dbReference>
<dbReference type="InterPro" id="IPR011709">
    <property type="entry name" value="DEAD-box_helicase_OB_fold"/>
</dbReference>
<dbReference type="EC" id="3.6.4.13" evidence="2"/>
<evidence type="ECO:0000256" key="7">
    <source>
        <dbReference type="ARBA" id="ARBA00022840"/>
    </source>
</evidence>
<evidence type="ECO:0000313" key="16">
    <source>
        <dbReference type="Proteomes" id="UP000094455"/>
    </source>
</evidence>
<dbReference type="GeneID" id="30180394"/>
<keyword evidence="4" id="KW-0547">Nucleotide-binding</keyword>
<evidence type="ECO:0000259" key="13">
    <source>
        <dbReference type="PROSITE" id="PS51192"/>
    </source>
</evidence>
<dbReference type="PROSITE" id="PS51192">
    <property type="entry name" value="HELICASE_ATP_BIND_1"/>
    <property type="match status" value="1"/>
</dbReference>
<dbReference type="FunFam" id="3.40.50.300:FF:000007">
    <property type="entry name" value="Pre-mRNA-splicing factor ATP-dependent RNA helicase"/>
    <property type="match status" value="1"/>
</dbReference>
<dbReference type="GO" id="GO:0005524">
    <property type="term" value="F:ATP binding"/>
    <property type="evidence" value="ECO:0007669"/>
    <property type="project" value="UniProtKB-KW"/>
</dbReference>
<dbReference type="GO" id="GO:0003723">
    <property type="term" value="F:RNA binding"/>
    <property type="evidence" value="ECO:0007669"/>
    <property type="project" value="TreeGrafter"/>
</dbReference>
<keyword evidence="11" id="KW-0175">Coiled coil</keyword>
<evidence type="ECO:0000256" key="5">
    <source>
        <dbReference type="ARBA" id="ARBA00022801"/>
    </source>
</evidence>
<dbReference type="FunFam" id="3.40.50.300:FF:000726">
    <property type="entry name" value="Pre-mRNA-splicing factor ATP-dependent RNA helicase"/>
    <property type="match status" value="1"/>
</dbReference>
<keyword evidence="8" id="KW-0508">mRNA splicing</keyword>
<dbReference type="GO" id="GO:0071006">
    <property type="term" value="C:U2-type catalytic step 1 spliceosome"/>
    <property type="evidence" value="ECO:0007669"/>
    <property type="project" value="EnsemblFungi"/>
</dbReference>
<comment type="subcellular location">
    <subcellularLocation>
        <location evidence="1">Nucleus</location>
    </subcellularLocation>
</comment>
<gene>
    <name evidence="15" type="ORF">PICMEDRAFT_70695</name>
</gene>
<sequence>MSGNKGRFGKRVRDSETWKDDLDLPSDLESVHTSKKRIDKKVSKTTDGNEEKNIDKTDAVLDEEQMLFGNKISLESNGNNGAALSPQQPIEALPHTLELPKREVDILRLEVTHFQERVARNGLTSLSAEDKSEFQSRKELLQKLQQNNHSDNYLLPDDYITEEGKIDLAKKAKALKMNMRAERKQRENEWYENQINRAQQVNQLSKLKKETTDETEIKYEYVFDKSHMIDYVADVPEDEMKELENKIELEELIEQEEKRVYSIEETKKSLPVFQFRDELLNAVKKYQVLIVVGETGSGKTTQLPQYLYEAGYGKHGKIIGCTQPRRVAAVSVAARVADEVGTRVGDKVGYSIRFDERSSENTVIKYMTDGMLVREFLTDHDLAKYSVMIIDEAHERTLQTDILLGLFKDLLKKRPDLKLIISSATINAKKFSDYFDSAPIFNVPGRRYPVEIFYTQQPEANYLSAAIITVFQIHISQNSAGDILVFLTGQDEIETMAESLAETCKKLEGQIKEMVICPIYANLPPEQQKKIFEPTPKGARKVVISTNIAETSLTIDGIVYVIDCGFVKENIYNATTGMESLEVLPCSKASADQRAGRAGRVGPGKCFRLYTKWVYLNDLPRNPTPEILRTDLTGVVLLMMTLGITDLVHFDFMDKPSTKTLVKALELLYALGALNERGELTNIGIKMAMFPTKPMLSKSLLASSELKCCDEVLSIVSMLEDTGSLFVNSKEKKEMAKNAHASFHSKIGGDHLTLLQIWNRFVESGFSPQWCHDNFLQYKALQKARNVKKQLQRICRRLGLLSDDRQEPERDPNTTALHVMRAITAGYFPQSARLSPRGDTYTTLSRKQPVLIHPSSTLHGAVPPVKLIVYHELVMTTKEFMRHVMPVQGKWLAEYGRNYFDKKDLL</sequence>
<evidence type="ECO:0000256" key="9">
    <source>
        <dbReference type="ARBA" id="ARBA00023242"/>
    </source>
</evidence>
<dbReference type="FunFam" id="1.20.120.1080:FF:000001">
    <property type="entry name" value="Pre-mRNA-splicing factor ATP-dependent RNA helicase"/>
    <property type="match status" value="1"/>
</dbReference>
<evidence type="ECO:0000256" key="10">
    <source>
        <dbReference type="ARBA" id="ARBA00047984"/>
    </source>
</evidence>
<dbReference type="GO" id="GO:0071013">
    <property type="term" value="C:catalytic step 2 spliceosome"/>
    <property type="evidence" value="ECO:0007669"/>
    <property type="project" value="TreeGrafter"/>
</dbReference>
<organism evidence="15 16">
    <name type="scientific">Pichia membranifaciens NRRL Y-2026</name>
    <dbReference type="NCBI Taxonomy" id="763406"/>
    <lineage>
        <taxon>Eukaryota</taxon>
        <taxon>Fungi</taxon>
        <taxon>Dikarya</taxon>
        <taxon>Ascomycota</taxon>
        <taxon>Saccharomycotina</taxon>
        <taxon>Pichiomycetes</taxon>
        <taxon>Pichiales</taxon>
        <taxon>Pichiaceae</taxon>
        <taxon>Pichia</taxon>
    </lineage>
</organism>
<dbReference type="SMART" id="SM00490">
    <property type="entry name" value="HELICc"/>
    <property type="match status" value="1"/>
</dbReference>
<dbReference type="EMBL" id="KV454001">
    <property type="protein sequence ID" value="ODQ49125.1"/>
    <property type="molecule type" value="Genomic_DNA"/>
</dbReference>
<evidence type="ECO:0000256" key="6">
    <source>
        <dbReference type="ARBA" id="ARBA00022806"/>
    </source>
</evidence>
<evidence type="ECO:0000256" key="11">
    <source>
        <dbReference type="SAM" id="Coils"/>
    </source>
</evidence>
<dbReference type="AlphaFoldDB" id="A0A1E3NSL1"/>
<dbReference type="InterPro" id="IPR011545">
    <property type="entry name" value="DEAD/DEAH_box_helicase_dom"/>
</dbReference>
<dbReference type="Gene3D" id="1.20.120.1080">
    <property type="match status" value="1"/>
</dbReference>
<dbReference type="CDD" id="cd18791">
    <property type="entry name" value="SF2_C_RHA"/>
    <property type="match status" value="1"/>
</dbReference>
<proteinExistence type="predicted"/>
<dbReference type="OrthoDB" id="10253254at2759"/>
<dbReference type="GO" id="GO:0000349">
    <property type="term" value="P:generation of catalytic spliceosome for first transesterification step"/>
    <property type="evidence" value="ECO:0007669"/>
    <property type="project" value="EnsemblFungi"/>
</dbReference>
<keyword evidence="7" id="KW-0067">ATP-binding</keyword>
<dbReference type="RefSeq" id="XP_019020238.1">
    <property type="nucleotide sequence ID" value="XM_019163707.1"/>
</dbReference>
<evidence type="ECO:0000256" key="2">
    <source>
        <dbReference type="ARBA" id="ARBA00012552"/>
    </source>
</evidence>
<dbReference type="STRING" id="763406.A0A1E3NSL1"/>
<dbReference type="Pfam" id="PF00270">
    <property type="entry name" value="DEAD"/>
    <property type="match status" value="1"/>
</dbReference>
<dbReference type="SMART" id="SM00487">
    <property type="entry name" value="DEXDc"/>
    <property type="match status" value="1"/>
</dbReference>
<dbReference type="PROSITE" id="PS00690">
    <property type="entry name" value="DEAH_ATP_HELICASE"/>
    <property type="match status" value="1"/>
</dbReference>
<evidence type="ECO:0000256" key="4">
    <source>
        <dbReference type="ARBA" id="ARBA00022741"/>
    </source>
</evidence>
<dbReference type="PROSITE" id="PS51194">
    <property type="entry name" value="HELICASE_CTER"/>
    <property type="match status" value="1"/>
</dbReference>
<dbReference type="PANTHER" id="PTHR18934:SF83">
    <property type="entry name" value="PRE-MRNA-SPLICING FACTOR ATP-DEPENDENT RNA HELICASE DHX16"/>
    <property type="match status" value="1"/>
</dbReference>
<keyword evidence="6" id="KW-0347">Helicase</keyword>
<dbReference type="Pfam" id="PF04408">
    <property type="entry name" value="WHD_HA2"/>
    <property type="match status" value="1"/>
</dbReference>
<dbReference type="Pfam" id="PF21010">
    <property type="entry name" value="HA2_C"/>
    <property type="match status" value="1"/>
</dbReference>
<accession>A0A1E3NSL1</accession>
<name>A0A1E3NSL1_9ASCO</name>
<dbReference type="Pfam" id="PF00271">
    <property type="entry name" value="Helicase_C"/>
    <property type="match status" value="1"/>
</dbReference>
<feature type="compositionally biased region" description="Basic and acidic residues" evidence="12">
    <location>
        <begin position="11"/>
        <end position="22"/>
    </location>
</feature>
<feature type="compositionally biased region" description="Basic and acidic residues" evidence="12">
    <location>
        <begin position="40"/>
        <end position="54"/>
    </location>
</feature>
<evidence type="ECO:0000256" key="3">
    <source>
        <dbReference type="ARBA" id="ARBA00022664"/>
    </source>
</evidence>
<feature type="domain" description="Helicase C-terminal" evidence="14">
    <location>
        <begin position="469"/>
        <end position="643"/>
    </location>
</feature>
<dbReference type="InterPro" id="IPR027417">
    <property type="entry name" value="P-loop_NTPase"/>
</dbReference>
<keyword evidence="5" id="KW-0378">Hydrolase</keyword>
<feature type="domain" description="Helicase ATP-binding" evidence="13">
    <location>
        <begin position="280"/>
        <end position="444"/>
    </location>
</feature>
<keyword evidence="3" id="KW-0507">mRNA processing</keyword>
<evidence type="ECO:0000313" key="15">
    <source>
        <dbReference type="EMBL" id="ODQ49125.1"/>
    </source>
</evidence>
<dbReference type="InterPro" id="IPR048333">
    <property type="entry name" value="HA2_WH"/>
</dbReference>
<evidence type="ECO:0000256" key="1">
    <source>
        <dbReference type="ARBA" id="ARBA00004123"/>
    </source>
</evidence>
<dbReference type="GO" id="GO:0003724">
    <property type="term" value="F:RNA helicase activity"/>
    <property type="evidence" value="ECO:0007669"/>
    <property type="project" value="UniProtKB-EC"/>
</dbReference>
<dbReference type="SUPFAM" id="SSF52540">
    <property type="entry name" value="P-loop containing nucleoside triphosphate hydrolases"/>
    <property type="match status" value="1"/>
</dbReference>
<feature type="region of interest" description="Disordered" evidence="12">
    <location>
        <begin position="1"/>
        <end position="54"/>
    </location>
</feature>
<dbReference type="InterPro" id="IPR001650">
    <property type="entry name" value="Helicase_C-like"/>
</dbReference>
<evidence type="ECO:0000256" key="8">
    <source>
        <dbReference type="ARBA" id="ARBA00023187"/>
    </source>
</evidence>
<dbReference type="GO" id="GO:0016787">
    <property type="term" value="F:hydrolase activity"/>
    <property type="evidence" value="ECO:0007669"/>
    <property type="project" value="UniProtKB-KW"/>
</dbReference>
<dbReference type="GO" id="GO:0034247">
    <property type="term" value="P:snoRNA splicing"/>
    <property type="evidence" value="ECO:0007669"/>
    <property type="project" value="EnsemblFungi"/>
</dbReference>